<feature type="transmembrane region" description="Helical" evidence="2">
    <location>
        <begin position="6"/>
        <end position="23"/>
    </location>
</feature>
<evidence type="ECO:0000259" key="3">
    <source>
        <dbReference type="PROSITE" id="PS50056"/>
    </source>
</evidence>
<dbReference type="Proteomes" id="UP001279734">
    <property type="component" value="Unassembled WGS sequence"/>
</dbReference>
<gene>
    <name evidence="4" type="ORF">Nepgr_015092</name>
</gene>
<dbReference type="InterPro" id="IPR029021">
    <property type="entry name" value="Prot-tyrosine_phosphatase-like"/>
</dbReference>
<dbReference type="CDD" id="cd14527">
    <property type="entry name" value="DSP_bac"/>
    <property type="match status" value="1"/>
</dbReference>
<reference evidence="4" key="1">
    <citation type="submission" date="2023-05" db="EMBL/GenBank/DDBJ databases">
        <title>Nepenthes gracilis genome sequencing.</title>
        <authorList>
            <person name="Fukushima K."/>
        </authorList>
    </citation>
    <scope>NUCLEOTIDE SEQUENCE</scope>
    <source>
        <strain evidence="4">SING2019-196</strain>
    </source>
</reference>
<evidence type="ECO:0000256" key="1">
    <source>
        <dbReference type="SAM" id="MobiDB-lite"/>
    </source>
</evidence>
<dbReference type="Pfam" id="PF00782">
    <property type="entry name" value="DSPc"/>
    <property type="match status" value="1"/>
</dbReference>
<feature type="transmembrane region" description="Helical" evidence="2">
    <location>
        <begin position="67"/>
        <end position="85"/>
    </location>
</feature>
<accession>A0AAD3SMF9</accession>
<evidence type="ECO:0000313" key="5">
    <source>
        <dbReference type="Proteomes" id="UP001279734"/>
    </source>
</evidence>
<keyword evidence="2" id="KW-1133">Transmembrane helix</keyword>
<protein>
    <recommendedName>
        <fullName evidence="3">Tyrosine specific protein phosphatases domain-containing protein</fullName>
    </recommendedName>
</protein>
<dbReference type="Gene3D" id="3.90.190.10">
    <property type="entry name" value="Protein tyrosine phosphatase superfamily"/>
    <property type="match status" value="1"/>
</dbReference>
<dbReference type="EMBL" id="BSYO01000012">
    <property type="protein sequence ID" value="GMH13251.1"/>
    <property type="molecule type" value="Genomic_DNA"/>
</dbReference>
<keyword evidence="2" id="KW-0472">Membrane</keyword>
<dbReference type="SUPFAM" id="SSF52799">
    <property type="entry name" value="(Phosphotyrosine protein) phosphatases II"/>
    <property type="match status" value="1"/>
</dbReference>
<evidence type="ECO:0000313" key="4">
    <source>
        <dbReference type="EMBL" id="GMH13251.1"/>
    </source>
</evidence>
<feature type="domain" description="Tyrosine specific protein phosphatases" evidence="3">
    <location>
        <begin position="156"/>
        <end position="225"/>
    </location>
</feature>
<comment type="caution">
    <text evidence="4">The sequence shown here is derived from an EMBL/GenBank/DDBJ whole genome shotgun (WGS) entry which is preliminary data.</text>
</comment>
<dbReference type="AlphaFoldDB" id="A0AAD3SMF9"/>
<dbReference type="SMART" id="SM00195">
    <property type="entry name" value="DSPc"/>
    <property type="match status" value="1"/>
</dbReference>
<dbReference type="PANTHER" id="PTHR47216">
    <property type="match status" value="1"/>
</dbReference>
<dbReference type="InterPro" id="IPR020422">
    <property type="entry name" value="TYR_PHOSPHATASE_DUAL_dom"/>
</dbReference>
<dbReference type="InterPro" id="IPR000387">
    <property type="entry name" value="Tyr_Pase_dom"/>
</dbReference>
<feature type="compositionally biased region" description="Basic and acidic residues" evidence="1">
    <location>
        <begin position="262"/>
        <end position="273"/>
    </location>
</feature>
<proteinExistence type="predicted"/>
<feature type="transmembrane region" description="Helical" evidence="2">
    <location>
        <begin position="35"/>
        <end position="55"/>
    </location>
</feature>
<dbReference type="GO" id="GO:0016791">
    <property type="term" value="F:phosphatase activity"/>
    <property type="evidence" value="ECO:0007669"/>
    <property type="project" value="UniProtKB-ARBA"/>
</dbReference>
<feature type="region of interest" description="Disordered" evidence="1">
    <location>
        <begin position="252"/>
        <end position="273"/>
    </location>
</feature>
<organism evidence="4 5">
    <name type="scientific">Nepenthes gracilis</name>
    <name type="common">Slender pitcher plant</name>
    <dbReference type="NCBI Taxonomy" id="150966"/>
    <lineage>
        <taxon>Eukaryota</taxon>
        <taxon>Viridiplantae</taxon>
        <taxon>Streptophyta</taxon>
        <taxon>Embryophyta</taxon>
        <taxon>Tracheophyta</taxon>
        <taxon>Spermatophyta</taxon>
        <taxon>Magnoliopsida</taxon>
        <taxon>eudicotyledons</taxon>
        <taxon>Gunneridae</taxon>
        <taxon>Pentapetalae</taxon>
        <taxon>Caryophyllales</taxon>
        <taxon>Nepenthaceae</taxon>
        <taxon>Nepenthes</taxon>
    </lineage>
</organism>
<keyword evidence="2" id="KW-0812">Transmembrane</keyword>
<dbReference type="PROSITE" id="PS50056">
    <property type="entry name" value="TYR_PHOSPHATASE_2"/>
    <property type="match status" value="1"/>
</dbReference>
<name>A0AAD3SMF9_NEPGR</name>
<sequence>MSWGLSRFIFIKATFHFFLFVFLRSNGFTMLSIPFLYASLVSLLISIASLPQINLPIILGKNPDGSFPIWSITMFSPFFYLVRAFSTLRRLRNREEPYTEICEGVYVGGWPSSLDKLPPGNPAIIDCTCEFPRRSEFSRNAYLCIPTWDTRSPQPSEIEAAVKWACRKKAQGLPIFIHCAYGHGRSVAVTCALLCALGKVDDWKNAEQLIKQRRPYISMNSLHRKALDEWAKHRLSPSKRFHEPGAIQAVTTNASGSGVELQHSKRLEEKKVQ</sequence>
<dbReference type="PANTHER" id="PTHR47216:SF4">
    <property type="entry name" value="OS01G0859400 PROTEIN"/>
    <property type="match status" value="1"/>
</dbReference>
<dbReference type="InterPro" id="IPR000340">
    <property type="entry name" value="Dual-sp_phosphatase_cat-dom"/>
</dbReference>
<keyword evidence="5" id="KW-1185">Reference proteome</keyword>
<evidence type="ECO:0000256" key="2">
    <source>
        <dbReference type="SAM" id="Phobius"/>
    </source>
</evidence>